<feature type="compositionally biased region" description="Low complexity" evidence="1">
    <location>
        <begin position="73"/>
        <end position="83"/>
    </location>
</feature>
<feature type="compositionally biased region" description="Basic and acidic residues" evidence="1">
    <location>
        <begin position="43"/>
        <end position="54"/>
    </location>
</feature>
<evidence type="ECO:0000259" key="3">
    <source>
        <dbReference type="Pfam" id="PF13087"/>
    </source>
</evidence>
<reference evidence="4 5" key="1">
    <citation type="submission" date="2024-02" db="EMBL/GenBank/DDBJ databases">
        <authorList>
            <consortium name="ELIXIR-Norway"/>
            <consortium name="Elixir Norway"/>
        </authorList>
    </citation>
    <scope>NUCLEOTIDE SEQUENCE [LARGE SCALE GENOMIC DNA]</scope>
</reference>
<dbReference type="PANTHER" id="PTHR10887:SF525">
    <property type="entry name" value="P-LOOP CONTAINING NUCLEOSIDE TRIPHOSPHATE HYDROLASES SUPERFAMILY PROTEIN"/>
    <property type="match status" value="1"/>
</dbReference>
<dbReference type="Proteomes" id="UP001497444">
    <property type="component" value="Chromosome 2"/>
</dbReference>
<feature type="domain" description="DNA2/NAM7 helicase helicase" evidence="2">
    <location>
        <begin position="421"/>
        <end position="782"/>
    </location>
</feature>
<dbReference type="InterPro" id="IPR027417">
    <property type="entry name" value="P-loop_NTPase"/>
</dbReference>
<feature type="compositionally biased region" description="Basic residues" evidence="1">
    <location>
        <begin position="22"/>
        <end position="33"/>
    </location>
</feature>
<dbReference type="Gene3D" id="3.40.50.300">
    <property type="entry name" value="P-loop containing nucleotide triphosphate hydrolases"/>
    <property type="match status" value="2"/>
</dbReference>
<dbReference type="InterPro" id="IPR045055">
    <property type="entry name" value="DNA2/NAM7-like"/>
</dbReference>
<evidence type="ECO:0000313" key="4">
    <source>
        <dbReference type="EMBL" id="CAK9268935.1"/>
    </source>
</evidence>
<gene>
    <name evidence="4" type="ORF">CSSPJE1EN1_LOCUS14413</name>
</gene>
<dbReference type="CDD" id="cd18042">
    <property type="entry name" value="DEXXQc_SETX"/>
    <property type="match status" value="1"/>
</dbReference>
<dbReference type="SUPFAM" id="SSF52540">
    <property type="entry name" value="P-loop containing nucleoside triphosphate hydrolases"/>
    <property type="match status" value="1"/>
</dbReference>
<dbReference type="InterPro" id="IPR047187">
    <property type="entry name" value="SF1_C_Upf1"/>
</dbReference>
<proteinExistence type="predicted"/>
<dbReference type="CDD" id="cd18808">
    <property type="entry name" value="SF1_C_Upf1"/>
    <property type="match status" value="1"/>
</dbReference>
<accession>A0ABP0WT59</accession>
<dbReference type="InterPro" id="IPR041677">
    <property type="entry name" value="DNA2/NAM7_AAA_11"/>
</dbReference>
<dbReference type="InterPro" id="IPR041679">
    <property type="entry name" value="DNA2/NAM7-like_C"/>
</dbReference>
<feature type="region of interest" description="Disordered" evidence="1">
    <location>
        <begin position="1"/>
        <end position="54"/>
    </location>
</feature>
<keyword evidence="5" id="KW-1185">Reference proteome</keyword>
<sequence length="1144" mass="126458">MSSEKKRRQTVMMLDGEEPPKKPRAPRSQRMRRNNSFAGVIIGEKKAEEEDLERPRVVETWNLAAVQSLLGNSSSSEAAATSSRTGAQQLLERSNSNSNSPPPLPQVEKTLEKTLAQEFSQQKQVIRAEEEQEQQSVAKLKRPSSARGFSTRNDMRSPLQDTSIERLQREATCRKLWQTPGDSELQRVPGSFASFDEYVGVFEPLLFEECRAQLHNSWEELVEGSSGDPFVPVSVKTVERRERGWYDVILMPVEPKRQFHFKEGDVAVLSTPKPGIGGRRKGRLKGGKVEEMEEGQIAGRVAGLVRRFHPIDVRDPPGAIFHFHVSQDEANHPRYAHRHFLSQLQKGGIWYLAGLGSITTIQREYSALHLLPAFRPQMMNAILRPHPELFPGYADQVPPAMPDCFTGAFIQHLQRSFNTPQLAAIQWAAAHTAAGSSELSNTPASAAGGSPWPFTLVQGPPGTGKTHTVWGMLNVIHLVQYQRYYAALLQKLAPGSLVASEELSLSNGSDREYDGDGWGTIDEVLQKMDRSLARVLPKLCPKPRMLVCAPSNAATDELLSRVLDRGFIDGEMKIYRPDVARVGVDTSSRAAQAVSVERRTEQLLAMEQPQVLGWLQQLRTREVSLAQHVAGLQRDLIDTAAAVRSQGNMGVEPDVLAARDQMRDGKLQQLAAVVEERDKVLVEMSRLFIIEVKFRAGSNFRIEEARRKLEASFANEAEIVFTTVSSSGRKIFSSLAHGFDMVVIDEAAQASEVAVLPPLSLRAARCVLVGDPQQLPATVISRAADTMQYSRSLFERFQQAGCPAILLSVQYRMHPRIRDFPSRYFYQGRLVDSESVQALPDEIYHKDSLLQPYLFFDVSHGRESHGGSVSYQNKMEAQVAIHLFEHLHKVLAEAAAAAAGNVPPAKVSVGIITPYKQQLTCLEKEFLTVVGSNAASKGVYINTVDAFQGQERDVIIMSCVRASSHGVGFVADIRRMNVALTRARRSLWVIGNASALVQSEDWAALLADAKDRGCFVSSATCITRGLLPEPPMASTGILHQPPRSGPPLLSRGGRGMAPSSPMGGPHFLPGRHPFGTPPRTPGEEHWSSRRHGQDPVVFLERGDSEGQDLWQRSGQGRSCRGQREGAHPGFGPTFQHPGRRSKDL</sequence>
<feature type="region of interest" description="Disordered" evidence="1">
    <location>
        <begin position="1034"/>
        <end position="1144"/>
    </location>
</feature>
<feature type="compositionally biased region" description="Polar residues" evidence="1">
    <location>
        <begin position="84"/>
        <end position="93"/>
    </location>
</feature>
<dbReference type="PANTHER" id="PTHR10887">
    <property type="entry name" value="DNA2/NAM7 HELICASE FAMILY"/>
    <property type="match status" value="1"/>
</dbReference>
<evidence type="ECO:0000259" key="2">
    <source>
        <dbReference type="Pfam" id="PF13086"/>
    </source>
</evidence>
<feature type="domain" description="DNA2/NAM7 helicase-like C-terminal" evidence="3">
    <location>
        <begin position="789"/>
        <end position="993"/>
    </location>
</feature>
<feature type="compositionally biased region" description="Basic and acidic residues" evidence="1">
    <location>
        <begin position="1081"/>
        <end position="1093"/>
    </location>
</feature>
<feature type="region of interest" description="Disordered" evidence="1">
    <location>
        <begin position="71"/>
        <end position="106"/>
    </location>
</feature>
<dbReference type="Pfam" id="PF13086">
    <property type="entry name" value="AAA_11"/>
    <property type="match status" value="1"/>
</dbReference>
<feature type="region of interest" description="Disordered" evidence="1">
    <location>
        <begin position="122"/>
        <end position="156"/>
    </location>
</feature>
<evidence type="ECO:0000313" key="5">
    <source>
        <dbReference type="Proteomes" id="UP001497444"/>
    </source>
</evidence>
<dbReference type="EMBL" id="OZ020097">
    <property type="protein sequence ID" value="CAK9268935.1"/>
    <property type="molecule type" value="Genomic_DNA"/>
</dbReference>
<organism evidence="4 5">
    <name type="scientific">Sphagnum jensenii</name>
    <dbReference type="NCBI Taxonomy" id="128206"/>
    <lineage>
        <taxon>Eukaryota</taxon>
        <taxon>Viridiplantae</taxon>
        <taxon>Streptophyta</taxon>
        <taxon>Embryophyta</taxon>
        <taxon>Bryophyta</taxon>
        <taxon>Sphagnophytina</taxon>
        <taxon>Sphagnopsida</taxon>
        <taxon>Sphagnales</taxon>
        <taxon>Sphagnaceae</taxon>
        <taxon>Sphagnum</taxon>
    </lineage>
</organism>
<name>A0ABP0WT59_9BRYO</name>
<evidence type="ECO:0000256" key="1">
    <source>
        <dbReference type="SAM" id="MobiDB-lite"/>
    </source>
</evidence>
<dbReference type="Pfam" id="PF13087">
    <property type="entry name" value="AAA_12"/>
    <property type="match status" value="1"/>
</dbReference>
<protein>
    <submittedName>
        <fullName evidence="4">Uncharacterized protein</fullName>
    </submittedName>
</protein>